<comment type="caution">
    <text evidence="2">The sequence shown here is derived from an EMBL/GenBank/DDBJ whole genome shotgun (WGS) entry which is preliminary data.</text>
</comment>
<keyword evidence="1" id="KW-0812">Transmembrane</keyword>
<sequence length="208" mass="23794">MTSIENFDLILSSLTLIFEFCGFVLLIHLVLQRRKLKLDEEASFIQHFGTFFNEFRVESQVYWLHYILFFIKRLTVACCAIFIIQGIIQLTLTFIVCLASFFYLLSVRPFLNPIVGWTLIISECLTCIFYAILGISCLCRLAVNSKNAQMIAMYILLASLALNAASSGLNTVKSLYDTLKLRKCKNVKVEAINTMVDFNQPKNDFDKP</sequence>
<dbReference type="Proteomes" id="UP000187209">
    <property type="component" value="Unassembled WGS sequence"/>
</dbReference>
<evidence type="ECO:0000313" key="2">
    <source>
        <dbReference type="EMBL" id="OMJ71914.1"/>
    </source>
</evidence>
<feature type="transmembrane region" description="Helical" evidence="1">
    <location>
        <begin position="12"/>
        <end position="31"/>
    </location>
</feature>
<feature type="transmembrane region" description="Helical" evidence="1">
    <location>
        <begin position="114"/>
        <end position="139"/>
    </location>
</feature>
<evidence type="ECO:0000256" key="1">
    <source>
        <dbReference type="SAM" id="Phobius"/>
    </source>
</evidence>
<reference evidence="2 3" key="1">
    <citation type="submission" date="2016-11" db="EMBL/GenBank/DDBJ databases">
        <title>The macronuclear genome of Stentor coeruleus: a giant cell with tiny introns.</title>
        <authorList>
            <person name="Slabodnick M."/>
            <person name="Ruby J.G."/>
            <person name="Reiff S.B."/>
            <person name="Swart E.C."/>
            <person name="Gosai S."/>
            <person name="Prabakaran S."/>
            <person name="Witkowska E."/>
            <person name="Larue G.E."/>
            <person name="Fisher S."/>
            <person name="Freeman R.M."/>
            <person name="Gunawardena J."/>
            <person name="Chu W."/>
            <person name="Stover N.A."/>
            <person name="Gregory B.D."/>
            <person name="Nowacki M."/>
            <person name="Derisi J."/>
            <person name="Roy S.W."/>
            <person name="Marshall W.F."/>
            <person name="Sood P."/>
        </authorList>
    </citation>
    <scope>NUCLEOTIDE SEQUENCE [LARGE SCALE GENOMIC DNA]</scope>
    <source>
        <strain evidence="2">WM001</strain>
    </source>
</reference>
<feature type="transmembrane region" description="Helical" evidence="1">
    <location>
        <begin position="74"/>
        <end position="102"/>
    </location>
</feature>
<evidence type="ECO:0000313" key="3">
    <source>
        <dbReference type="Proteomes" id="UP000187209"/>
    </source>
</evidence>
<gene>
    <name evidence="2" type="ORF">SteCoe_29771</name>
</gene>
<organism evidence="2 3">
    <name type="scientific">Stentor coeruleus</name>
    <dbReference type="NCBI Taxonomy" id="5963"/>
    <lineage>
        <taxon>Eukaryota</taxon>
        <taxon>Sar</taxon>
        <taxon>Alveolata</taxon>
        <taxon>Ciliophora</taxon>
        <taxon>Postciliodesmatophora</taxon>
        <taxon>Heterotrichea</taxon>
        <taxon>Heterotrichida</taxon>
        <taxon>Stentoridae</taxon>
        <taxon>Stentor</taxon>
    </lineage>
</organism>
<dbReference type="EMBL" id="MPUH01000946">
    <property type="protein sequence ID" value="OMJ71914.1"/>
    <property type="molecule type" value="Genomic_DNA"/>
</dbReference>
<name>A0A1R2B546_9CILI</name>
<dbReference type="AlphaFoldDB" id="A0A1R2B546"/>
<feature type="transmembrane region" description="Helical" evidence="1">
    <location>
        <begin position="151"/>
        <end position="169"/>
    </location>
</feature>
<proteinExistence type="predicted"/>
<evidence type="ECO:0008006" key="4">
    <source>
        <dbReference type="Google" id="ProtNLM"/>
    </source>
</evidence>
<accession>A0A1R2B546</accession>
<keyword evidence="3" id="KW-1185">Reference proteome</keyword>
<keyword evidence="1" id="KW-1133">Transmembrane helix</keyword>
<keyword evidence="1" id="KW-0472">Membrane</keyword>
<protein>
    <recommendedName>
        <fullName evidence="4">TRP C-terminal domain-containing protein</fullName>
    </recommendedName>
</protein>